<dbReference type="Proteomes" id="UP001595993">
    <property type="component" value="Unassembled WGS sequence"/>
</dbReference>
<sequence length="201" mass="21982">MQETTFLNANDLYDLGGALPYPPVWELQGAGTVTSESGGREIIPPWFNVRLTFADGARIDVLVVVDDGRIAIEDLRADPPLSLGGFEMLAERIEDLLEDACRVATSPPAPDEPEPDPPCVAEHADPRGPGRRRTRPAVPRGSAGRRMAADAYRAAQRDGRDPVLAVMAASGRSRRKSLRLIAGARDDGYLTPRHNRRRHRS</sequence>
<reference evidence="3" key="1">
    <citation type="journal article" date="2019" name="Int. J. Syst. Evol. Microbiol.">
        <title>The Global Catalogue of Microorganisms (GCM) 10K type strain sequencing project: providing services to taxonomists for standard genome sequencing and annotation.</title>
        <authorList>
            <consortium name="The Broad Institute Genomics Platform"/>
            <consortium name="The Broad Institute Genome Sequencing Center for Infectious Disease"/>
            <person name="Wu L."/>
            <person name="Ma J."/>
        </authorList>
    </citation>
    <scope>NUCLEOTIDE SEQUENCE [LARGE SCALE GENOMIC DNA]</scope>
    <source>
        <strain evidence="3">CGMCC 4.7139</strain>
    </source>
</reference>
<evidence type="ECO:0000313" key="3">
    <source>
        <dbReference type="Proteomes" id="UP001595993"/>
    </source>
</evidence>
<name>A0ABV9G069_9ACTN</name>
<comment type="caution">
    <text evidence="2">The sequence shown here is derived from an EMBL/GenBank/DDBJ whole genome shotgun (WGS) entry which is preliminary data.</text>
</comment>
<feature type="region of interest" description="Disordered" evidence="1">
    <location>
        <begin position="103"/>
        <end position="201"/>
    </location>
</feature>
<keyword evidence="3" id="KW-1185">Reference proteome</keyword>
<dbReference type="InterPro" id="IPR046186">
    <property type="entry name" value="DUF6214"/>
</dbReference>
<evidence type="ECO:0000313" key="2">
    <source>
        <dbReference type="EMBL" id="MFC4607691.1"/>
    </source>
</evidence>
<organism evidence="2 3">
    <name type="scientific">Streptomyces maoxianensis</name>
    <dbReference type="NCBI Taxonomy" id="1459942"/>
    <lineage>
        <taxon>Bacteria</taxon>
        <taxon>Bacillati</taxon>
        <taxon>Actinomycetota</taxon>
        <taxon>Actinomycetes</taxon>
        <taxon>Kitasatosporales</taxon>
        <taxon>Streptomycetaceae</taxon>
        <taxon>Streptomyces</taxon>
    </lineage>
</organism>
<proteinExistence type="predicted"/>
<dbReference type="RefSeq" id="WP_381192715.1">
    <property type="nucleotide sequence ID" value="NZ_JBHSFE010000007.1"/>
</dbReference>
<protein>
    <submittedName>
        <fullName evidence="2">DUF6214 family protein</fullName>
    </submittedName>
</protein>
<evidence type="ECO:0000256" key="1">
    <source>
        <dbReference type="SAM" id="MobiDB-lite"/>
    </source>
</evidence>
<dbReference type="EMBL" id="JBHSFE010000007">
    <property type="protein sequence ID" value="MFC4607691.1"/>
    <property type="molecule type" value="Genomic_DNA"/>
</dbReference>
<accession>A0ABV9G069</accession>
<gene>
    <name evidence="2" type="ORF">ACFO9E_07670</name>
</gene>
<dbReference type="Pfam" id="PF19720">
    <property type="entry name" value="DUF6214"/>
    <property type="match status" value="1"/>
</dbReference>